<dbReference type="GO" id="GO:0008987">
    <property type="term" value="F:quinolinate synthetase A activity"/>
    <property type="evidence" value="ECO:0007669"/>
    <property type="project" value="InterPro"/>
</dbReference>
<dbReference type="GO" id="GO:0034628">
    <property type="term" value="P:'de novo' NAD+ biosynthetic process from L-aspartate"/>
    <property type="evidence" value="ECO:0007669"/>
    <property type="project" value="TreeGrafter"/>
</dbReference>
<keyword evidence="9" id="KW-0411">Iron-sulfur</keyword>
<dbReference type="Gene3D" id="3.40.50.10800">
    <property type="entry name" value="NadA-like"/>
    <property type="match status" value="2"/>
</dbReference>
<comment type="cofactor">
    <cofactor evidence="1">
        <name>[4Fe-4S] cluster</name>
        <dbReference type="ChEBI" id="CHEBI:49883"/>
    </cofactor>
</comment>
<dbReference type="AlphaFoldDB" id="A0A9Q0H671"/>
<evidence type="ECO:0000256" key="9">
    <source>
        <dbReference type="ARBA" id="ARBA00023014"/>
    </source>
</evidence>
<dbReference type="PANTHER" id="PTHR30573:SF0">
    <property type="entry name" value="QUINOLINATE SYNTHASE, CHLOROPLASTIC"/>
    <property type="match status" value="1"/>
</dbReference>
<sequence length="245" mass="28320">MAPPSLHVVYINTSLETKAQALELVPMITCTSSNAVQTILQDFAQIPNLNIWYGPVSYMSANIAELFQQMVTMTNEEIAEIHREHDSNSIRSLLPCLHYYQDGTCIVHDLFGHEIVDKIQEMYRDAFLMFHFEVPGEMFSLAMEAKRRGMGVWRGMLHSRRLCFLSIHEGWWMLKLQRHFQATRKLPEKLVHQIEYPSGNGSQQSSCDQYRHPSYTGAPLSVNDPNIAPFTYILERLMRKKISLK</sequence>
<evidence type="ECO:0000256" key="7">
    <source>
        <dbReference type="ARBA" id="ARBA00022723"/>
    </source>
</evidence>
<protein>
    <recommendedName>
        <fullName evidence="3">quinolinate synthase</fullName>
        <ecNumber evidence="3">2.5.1.72</ecNumber>
    </recommendedName>
</protein>
<keyword evidence="4" id="KW-0004">4Fe-4S</keyword>
<comment type="caution">
    <text evidence="10">The sequence shown here is derived from an EMBL/GenBank/DDBJ whole genome shotgun (WGS) entry which is preliminary data.</text>
</comment>
<dbReference type="EC" id="2.5.1.72" evidence="3"/>
<organism evidence="10 11">
    <name type="scientific">Protea cynaroides</name>
    <dbReference type="NCBI Taxonomy" id="273540"/>
    <lineage>
        <taxon>Eukaryota</taxon>
        <taxon>Viridiplantae</taxon>
        <taxon>Streptophyta</taxon>
        <taxon>Embryophyta</taxon>
        <taxon>Tracheophyta</taxon>
        <taxon>Spermatophyta</taxon>
        <taxon>Magnoliopsida</taxon>
        <taxon>Proteales</taxon>
        <taxon>Proteaceae</taxon>
        <taxon>Protea</taxon>
    </lineage>
</organism>
<dbReference type="GO" id="GO:0051539">
    <property type="term" value="F:4 iron, 4 sulfur cluster binding"/>
    <property type="evidence" value="ECO:0007669"/>
    <property type="project" value="UniProtKB-KW"/>
</dbReference>
<evidence type="ECO:0000256" key="5">
    <source>
        <dbReference type="ARBA" id="ARBA00022642"/>
    </source>
</evidence>
<dbReference type="Proteomes" id="UP001141806">
    <property type="component" value="Unassembled WGS sequence"/>
</dbReference>
<accession>A0A9Q0H671</accession>
<dbReference type="OrthoDB" id="66991at2759"/>
<evidence type="ECO:0000256" key="6">
    <source>
        <dbReference type="ARBA" id="ARBA00022679"/>
    </source>
</evidence>
<dbReference type="EMBL" id="JAMYWD010000009">
    <property type="protein sequence ID" value="KAJ4959985.1"/>
    <property type="molecule type" value="Genomic_DNA"/>
</dbReference>
<evidence type="ECO:0000256" key="1">
    <source>
        <dbReference type="ARBA" id="ARBA00001966"/>
    </source>
</evidence>
<evidence type="ECO:0000256" key="8">
    <source>
        <dbReference type="ARBA" id="ARBA00023004"/>
    </source>
</evidence>
<keyword evidence="5" id="KW-0662">Pyridine nucleotide biosynthesis</keyword>
<proteinExistence type="predicted"/>
<keyword evidence="7" id="KW-0479">Metal-binding</keyword>
<evidence type="ECO:0000256" key="4">
    <source>
        <dbReference type="ARBA" id="ARBA00022485"/>
    </source>
</evidence>
<evidence type="ECO:0000256" key="2">
    <source>
        <dbReference type="ARBA" id="ARBA00005065"/>
    </source>
</evidence>
<dbReference type="InterPro" id="IPR003473">
    <property type="entry name" value="NadA"/>
</dbReference>
<dbReference type="PANTHER" id="PTHR30573">
    <property type="entry name" value="QUINOLINATE SYNTHETASE A"/>
    <property type="match status" value="1"/>
</dbReference>
<dbReference type="SUPFAM" id="SSF142754">
    <property type="entry name" value="NadA-like"/>
    <property type="match status" value="1"/>
</dbReference>
<keyword evidence="8" id="KW-0408">Iron</keyword>
<dbReference type="GO" id="GO:0009507">
    <property type="term" value="C:chloroplast"/>
    <property type="evidence" value="ECO:0007669"/>
    <property type="project" value="TreeGrafter"/>
</dbReference>
<dbReference type="Pfam" id="PF02445">
    <property type="entry name" value="NadA"/>
    <property type="match status" value="1"/>
</dbReference>
<evidence type="ECO:0000256" key="3">
    <source>
        <dbReference type="ARBA" id="ARBA00012669"/>
    </source>
</evidence>
<gene>
    <name evidence="10" type="ORF">NE237_019895</name>
</gene>
<keyword evidence="6" id="KW-0808">Transferase</keyword>
<name>A0A9Q0H671_9MAGN</name>
<evidence type="ECO:0000313" key="11">
    <source>
        <dbReference type="Proteomes" id="UP001141806"/>
    </source>
</evidence>
<evidence type="ECO:0000313" key="10">
    <source>
        <dbReference type="EMBL" id="KAJ4959985.1"/>
    </source>
</evidence>
<comment type="pathway">
    <text evidence="2">Cofactor biosynthesis; NAD(+) biosynthesis; quinolinate from iminoaspartate: step 1/1.</text>
</comment>
<dbReference type="GO" id="GO:0046872">
    <property type="term" value="F:metal ion binding"/>
    <property type="evidence" value="ECO:0007669"/>
    <property type="project" value="UniProtKB-KW"/>
</dbReference>
<keyword evidence="11" id="KW-1185">Reference proteome</keyword>
<dbReference type="InterPro" id="IPR036094">
    <property type="entry name" value="NadA_sf"/>
</dbReference>
<reference evidence="10" key="1">
    <citation type="journal article" date="2023" name="Plant J.">
        <title>The genome of the king protea, Protea cynaroides.</title>
        <authorList>
            <person name="Chang J."/>
            <person name="Duong T.A."/>
            <person name="Schoeman C."/>
            <person name="Ma X."/>
            <person name="Roodt D."/>
            <person name="Barker N."/>
            <person name="Li Z."/>
            <person name="Van de Peer Y."/>
            <person name="Mizrachi E."/>
        </authorList>
    </citation>
    <scope>NUCLEOTIDE SEQUENCE</scope>
    <source>
        <tissue evidence="10">Young leaves</tissue>
    </source>
</reference>